<feature type="signal peptide" evidence="10">
    <location>
        <begin position="1"/>
        <end position="19"/>
    </location>
</feature>
<dbReference type="GO" id="GO:0000324">
    <property type="term" value="C:fungal-type vacuole"/>
    <property type="evidence" value="ECO:0007669"/>
    <property type="project" value="TreeGrafter"/>
</dbReference>
<comment type="caution">
    <text evidence="12">The sequence shown here is derived from an EMBL/GenBank/DDBJ whole genome shotgun (WGS) entry which is preliminary data.</text>
</comment>
<dbReference type="SUPFAM" id="SSF48208">
    <property type="entry name" value="Six-hairpin glycosidases"/>
    <property type="match status" value="1"/>
</dbReference>
<evidence type="ECO:0000256" key="3">
    <source>
        <dbReference type="ARBA" id="ARBA00012593"/>
    </source>
</evidence>
<dbReference type="Gene3D" id="1.50.10.10">
    <property type="match status" value="1"/>
</dbReference>
<evidence type="ECO:0000256" key="1">
    <source>
        <dbReference type="ARBA" id="ARBA00001863"/>
    </source>
</evidence>
<dbReference type="PANTHER" id="PTHR31616">
    <property type="entry name" value="TREHALASE"/>
    <property type="match status" value="1"/>
</dbReference>
<dbReference type="GO" id="GO:0004339">
    <property type="term" value="F:glucan 1,4-alpha-glucosidase activity"/>
    <property type="evidence" value="ECO:0007669"/>
    <property type="project" value="UniProtKB-EC"/>
</dbReference>
<name>A0A7C8HZH0_9PLEO</name>
<feature type="domain" description="GH15-like" evidence="11">
    <location>
        <begin position="56"/>
        <end position="530"/>
    </location>
</feature>
<dbReference type="OrthoDB" id="6123450at2759"/>
<sequence>MPLLLLIICLAYFILYALAFSAPPLLHLGGAGYNQEQQKPLQDSLEAWIVAEEEVALDRLLANVQPGGRNTEGKGVVNGTVIASPSKEDPDYWYQWVRDAALTTSTLVDIYTASPSSALSTRLSAILDAYAHLQHTLQHTSNRSGSFSTNLSGLGEPKFHVDGSPFTGPWGRPQHDGPALRAITLMAYLRAYNTSHPSLWGSREGNEWFKLLYEADMPANSVVKADLEYVAQYWNQSGFDLWEEVQGLHFFTAMVQLRALREGADIAVAFGDPGAAEWYTKQAAYLERLVRESFWDEGKGHLVATLDSPRSGLDCAILLGALHGNPSPLSSSSLEATHTPVFPPYSDEVLVTLLAFIQDQRARFPINATPPSSPNGDDDDADTIETPVLSGTALGRYPSDTYNGHTSTPSGGNPWFLCTLTASTLLHRTSTHLASTHSLTITSLSLPFYRFLLASSSLQSHIAPNTTYGDGDAVFHSIVDRLRSVGDEFVRVARAHVDSEGAMSEQFDRRTGFMQGARDLSWSYGAFLGVVRERKRGAVDL</sequence>
<dbReference type="InterPro" id="IPR012341">
    <property type="entry name" value="6hp_glycosidase-like_sf"/>
</dbReference>
<proteinExistence type="inferred from homology"/>
<keyword evidence="6" id="KW-0326">Glycosidase</keyword>
<dbReference type="EMBL" id="JAADJZ010000028">
    <property type="protein sequence ID" value="KAF2866237.1"/>
    <property type="molecule type" value="Genomic_DNA"/>
</dbReference>
<dbReference type="PANTHER" id="PTHR31616:SF9">
    <property type="entry name" value="GLUCOAMYLASE, INTRACELLULAR SPORULATION-SPECIFIC"/>
    <property type="match status" value="1"/>
</dbReference>
<evidence type="ECO:0000259" key="11">
    <source>
        <dbReference type="Pfam" id="PF00723"/>
    </source>
</evidence>
<comment type="catalytic activity">
    <reaction evidence="1">
        <text>Hydrolysis of terminal (1-&gt;4)-linked alpha-D-glucose residues successively from non-reducing ends of the chains with release of beta-D-glucose.</text>
        <dbReference type="EC" id="3.2.1.3"/>
    </reaction>
</comment>
<keyword evidence="5" id="KW-0119">Carbohydrate metabolism</keyword>
<keyword evidence="10" id="KW-0732">Signal</keyword>
<evidence type="ECO:0000256" key="9">
    <source>
        <dbReference type="ARBA" id="ARBA00033473"/>
    </source>
</evidence>
<dbReference type="InterPro" id="IPR008928">
    <property type="entry name" value="6-hairpin_glycosidase_sf"/>
</dbReference>
<keyword evidence="7" id="KW-0624">Polysaccharide degradation</keyword>
<dbReference type="GO" id="GO:0000272">
    <property type="term" value="P:polysaccharide catabolic process"/>
    <property type="evidence" value="ECO:0007669"/>
    <property type="project" value="UniProtKB-KW"/>
</dbReference>
<evidence type="ECO:0000256" key="4">
    <source>
        <dbReference type="ARBA" id="ARBA00022801"/>
    </source>
</evidence>
<gene>
    <name evidence="12" type="ORF">BDV95DRAFT_505053</name>
</gene>
<dbReference type="EC" id="3.2.1.3" evidence="3"/>
<evidence type="ECO:0000313" key="13">
    <source>
        <dbReference type="Proteomes" id="UP000481861"/>
    </source>
</evidence>
<organism evidence="12 13">
    <name type="scientific">Massariosphaeria phaeospora</name>
    <dbReference type="NCBI Taxonomy" id="100035"/>
    <lineage>
        <taxon>Eukaryota</taxon>
        <taxon>Fungi</taxon>
        <taxon>Dikarya</taxon>
        <taxon>Ascomycota</taxon>
        <taxon>Pezizomycotina</taxon>
        <taxon>Dothideomycetes</taxon>
        <taxon>Pleosporomycetidae</taxon>
        <taxon>Pleosporales</taxon>
        <taxon>Pleosporales incertae sedis</taxon>
        <taxon>Massariosphaeria</taxon>
    </lineage>
</organism>
<dbReference type="InterPro" id="IPR011613">
    <property type="entry name" value="GH15-like"/>
</dbReference>
<evidence type="ECO:0000256" key="8">
    <source>
        <dbReference type="ARBA" id="ARBA00033442"/>
    </source>
</evidence>
<dbReference type="PRINTS" id="PR00736">
    <property type="entry name" value="GLHYDRLASE15"/>
</dbReference>
<dbReference type="AlphaFoldDB" id="A0A7C8HZH0"/>
<keyword evidence="4" id="KW-0378">Hydrolase</keyword>
<dbReference type="InterPro" id="IPR046966">
    <property type="entry name" value="Glucoamylase_active_site"/>
</dbReference>
<evidence type="ECO:0000256" key="10">
    <source>
        <dbReference type="SAM" id="SignalP"/>
    </source>
</evidence>
<accession>A0A7C8HZH0</accession>
<keyword evidence="13" id="KW-1185">Reference proteome</keyword>
<evidence type="ECO:0000256" key="6">
    <source>
        <dbReference type="ARBA" id="ARBA00023295"/>
    </source>
</evidence>
<reference evidence="12 13" key="1">
    <citation type="submission" date="2020-01" db="EMBL/GenBank/DDBJ databases">
        <authorList>
            <consortium name="DOE Joint Genome Institute"/>
            <person name="Haridas S."/>
            <person name="Albert R."/>
            <person name="Binder M."/>
            <person name="Bloem J."/>
            <person name="Labutti K."/>
            <person name="Salamov A."/>
            <person name="Andreopoulos B."/>
            <person name="Baker S.E."/>
            <person name="Barry K."/>
            <person name="Bills G."/>
            <person name="Bluhm B.H."/>
            <person name="Cannon C."/>
            <person name="Castanera R."/>
            <person name="Culley D.E."/>
            <person name="Daum C."/>
            <person name="Ezra D."/>
            <person name="Gonzalez J.B."/>
            <person name="Henrissat B."/>
            <person name="Kuo A."/>
            <person name="Liang C."/>
            <person name="Lipzen A."/>
            <person name="Lutzoni F."/>
            <person name="Magnuson J."/>
            <person name="Mondo S."/>
            <person name="Nolan M."/>
            <person name="Ohm R."/>
            <person name="Pangilinan J."/>
            <person name="Park H.-J.H."/>
            <person name="Ramirez L."/>
            <person name="Alfaro M."/>
            <person name="Sun H."/>
            <person name="Tritt A."/>
            <person name="Yoshinaga Y."/>
            <person name="Zwiers L.-H.L."/>
            <person name="Turgeon B.G."/>
            <person name="Goodwin S.B."/>
            <person name="Spatafora J.W."/>
            <person name="Crous P.W."/>
            <person name="Grigoriev I.V."/>
        </authorList>
    </citation>
    <scope>NUCLEOTIDE SEQUENCE [LARGE SCALE GENOMIC DNA]</scope>
    <source>
        <strain evidence="12 13">CBS 611.86</strain>
    </source>
</reference>
<dbReference type="InterPro" id="IPR000165">
    <property type="entry name" value="Glucoamylase"/>
</dbReference>
<evidence type="ECO:0000256" key="2">
    <source>
        <dbReference type="ARBA" id="ARBA00006188"/>
    </source>
</evidence>
<evidence type="ECO:0000313" key="12">
    <source>
        <dbReference type="EMBL" id="KAF2866237.1"/>
    </source>
</evidence>
<dbReference type="Pfam" id="PF00723">
    <property type="entry name" value="Glyco_hydro_15"/>
    <property type="match status" value="1"/>
</dbReference>
<dbReference type="Proteomes" id="UP000481861">
    <property type="component" value="Unassembled WGS sequence"/>
</dbReference>
<comment type="similarity">
    <text evidence="2">Belongs to the glycosyl hydrolase 15 family.</text>
</comment>
<protein>
    <recommendedName>
        <fullName evidence="3">glucan 1,4-alpha-glucosidase</fullName>
        <ecNumber evidence="3">3.2.1.3</ecNumber>
    </recommendedName>
    <alternativeName>
        <fullName evidence="9">1,4-alpha-D-glucan glucohydrolase</fullName>
    </alternativeName>
    <alternativeName>
        <fullName evidence="8">Glucan 1,4-alpha-glucosidase</fullName>
    </alternativeName>
</protein>
<evidence type="ECO:0000256" key="7">
    <source>
        <dbReference type="ARBA" id="ARBA00023326"/>
    </source>
</evidence>
<evidence type="ECO:0000256" key="5">
    <source>
        <dbReference type="ARBA" id="ARBA00023277"/>
    </source>
</evidence>
<feature type="chain" id="PRO_5028863595" description="glucan 1,4-alpha-glucosidase" evidence="10">
    <location>
        <begin position="20"/>
        <end position="541"/>
    </location>
</feature>
<dbReference type="PROSITE" id="PS00820">
    <property type="entry name" value="GLUCOAMYLASE"/>
    <property type="match status" value="1"/>
</dbReference>